<keyword evidence="2" id="KW-1185">Reference proteome</keyword>
<protein>
    <submittedName>
        <fullName evidence="1">Uncharacterized protein</fullName>
    </submittedName>
</protein>
<accession>B9T0E7</accession>
<organism evidence="1 2">
    <name type="scientific">Ricinus communis</name>
    <name type="common">Castor bean</name>
    <dbReference type="NCBI Taxonomy" id="3988"/>
    <lineage>
        <taxon>Eukaryota</taxon>
        <taxon>Viridiplantae</taxon>
        <taxon>Streptophyta</taxon>
        <taxon>Embryophyta</taxon>
        <taxon>Tracheophyta</taxon>
        <taxon>Spermatophyta</taxon>
        <taxon>Magnoliopsida</taxon>
        <taxon>eudicotyledons</taxon>
        <taxon>Gunneridae</taxon>
        <taxon>Pentapetalae</taxon>
        <taxon>rosids</taxon>
        <taxon>fabids</taxon>
        <taxon>Malpighiales</taxon>
        <taxon>Euphorbiaceae</taxon>
        <taxon>Acalyphoideae</taxon>
        <taxon>Acalypheae</taxon>
        <taxon>Ricinus</taxon>
    </lineage>
</organism>
<name>B9T0E7_RICCO</name>
<reference evidence="2" key="1">
    <citation type="journal article" date="2010" name="Nat. Biotechnol.">
        <title>Draft genome sequence of the oilseed species Ricinus communis.</title>
        <authorList>
            <person name="Chan A.P."/>
            <person name="Crabtree J."/>
            <person name="Zhao Q."/>
            <person name="Lorenzi H."/>
            <person name="Orvis J."/>
            <person name="Puiu D."/>
            <person name="Melake-Berhan A."/>
            <person name="Jones K.M."/>
            <person name="Redman J."/>
            <person name="Chen G."/>
            <person name="Cahoon E.B."/>
            <person name="Gedil M."/>
            <person name="Stanke M."/>
            <person name="Haas B.J."/>
            <person name="Wortman J.R."/>
            <person name="Fraser-Liggett C.M."/>
            <person name="Ravel J."/>
            <person name="Rabinowicz P.D."/>
        </authorList>
    </citation>
    <scope>NUCLEOTIDE SEQUENCE [LARGE SCALE GENOMIC DNA]</scope>
    <source>
        <strain evidence="2">cv. Hale</strain>
    </source>
</reference>
<dbReference type="InParanoid" id="B9T0E7"/>
<dbReference type="EMBL" id="EQ974302">
    <property type="protein sequence ID" value="EEF30675.1"/>
    <property type="molecule type" value="Genomic_DNA"/>
</dbReference>
<evidence type="ECO:0000313" key="2">
    <source>
        <dbReference type="Proteomes" id="UP000008311"/>
    </source>
</evidence>
<evidence type="ECO:0000313" key="1">
    <source>
        <dbReference type="EMBL" id="EEF30675.1"/>
    </source>
</evidence>
<dbReference type="AlphaFoldDB" id="B9T0E7"/>
<gene>
    <name evidence="1" type="ORF">RCOM_0507910</name>
</gene>
<proteinExistence type="predicted"/>
<dbReference type="Proteomes" id="UP000008311">
    <property type="component" value="Unassembled WGS sequence"/>
</dbReference>
<sequence>MQQNSKGGWNAFQAEAPGQKKLLERAKYQLKWWPASKQAGRSHYGPAAGPALRLPTQLRANSLDLHRRV</sequence>